<dbReference type="InterPro" id="IPR005122">
    <property type="entry name" value="Uracil-DNA_glycosylase-like"/>
</dbReference>
<dbReference type="SMART" id="SM00987">
    <property type="entry name" value="UreE_C"/>
    <property type="match status" value="1"/>
</dbReference>
<proteinExistence type="predicted"/>
<dbReference type="EMBL" id="CYSC01000026">
    <property type="protein sequence ID" value="CUH71740.1"/>
    <property type="molecule type" value="Genomic_DNA"/>
</dbReference>
<gene>
    <name evidence="2" type="ORF">TL5120_01530</name>
</gene>
<dbReference type="AlphaFoldDB" id="A0A0P1FTD6"/>
<dbReference type="Gene3D" id="3.40.470.10">
    <property type="entry name" value="Uracil-DNA glycosylase-like domain"/>
    <property type="match status" value="1"/>
</dbReference>
<evidence type="ECO:0000259" key="1">
    <source>
        <dbReference type="SMART" id="SM00986"/>
    </source>
</evidence>
<evidence type="ECO:0000313" key="2">
    <source>
        <dbReference type="EMBL" id="CUH71740.1"/>
    </source>
</evidence>
<dbReference type="SMART" id="SM00986">
    <property type="entry name" value="UDG"/>
    <property type="match status" value="1"/>
</dbReference>
<feature type="domain" description="Uracil-DNA glycosylase-like" evidence="1">
    <location>
        <begin position="8"/>
        <end position="168"/>
    </location>
</feature>
<accession>A0A0P1FTD6</accession>
<evidence type="ECO:0000313" key="3">
    <source>
        <dbReference type="Proteomes" id="UP000051887"/>
    </source>
</evidence>
<name>A0A0P1FTD6_9RHOB</name>
<organism evidence="2 3">
    <name type="scientific">Thalassovita autumnalis</name>
    <dbReference type="NCBI Taxonomy" id="2072972"/>
    <lineage>
        <taxon>Bacteria</taxon>
        <taxon>Pseudomonadati</taxon>
        <taxon>Pseudomonadota</taxon>
        <taxon>Alphaproteobacteria</taxon>
        <taxon>Rhodobacterales</taxon>
        <taxon>Roseobacteraceae</taxon>
        <taxon>Thalassovita</taxon>
    </lineage>
</organism>
<dbReference type="SUPFAM" id="SSF52141">
    <property type="entry name" value="Uracil-DNA glycosylase-like"/>
    <property type="match status" value="1"/>
</dbReference>
<sequence length="176" mass="20337">MCRNAADFRFVDVHPRVLLVGACPGREEERDGRPFAGQSGQNLEIMLRRLQVLHPLVFPSPQLDAYSLVNAHSLPRYPEREGYDGSTQPRKQDVLAPENRARLIARLQRVQPEIIVYLGKAAQFAHEVFEEHIPDIRAYRTGHPSTQAWNTPRQYRGMPREEKIRRWAEDQFAAVE</sequence>
<dbReference type="Pfam" id="PF03167">
    <property type="entry name" value="UDG"/>
    <property type="match status" value="1"/>
</dbReference>
<reference evidence="2 3" key="1">
    <citation type="submission" date="2015-09" db="EMBL/GenBank/DDBJ databases">
        <authorList>
            <consortium name="Swine Surveillance"/>
        </authorList>
    </citation>
    <scope>NUCLEOTIDE SEQUENCE [LARGE SCALE GENOMIC DNA]</scope>
    <source>
        <strain evidence="2 3">5120</strain>
    </source>
</reference>
<dbReference type="InterPro" id="IPR036895">
    <property type="entry name" value="Uracil-DNA_glycosylase-like_sf"/>
</dbReference>
<dbReference type="RefSeq" id="WP_082626229.1">
    <property type="nucleotide sequence ID" value="NZ_CYSC01000026.1"/>
</dbReference>
<dbReference type="Proteomes" id="UP000051887">
    <property type="component" value="Unassembled WGS sequence"/>
</dbReference>
<protein>
    <submittedName>
        <fullName evidence="2">Uracil-DNA glycosylase, family 4</fullName>
    </submittedName>
</protein>